<name>A0A6V8KT21_9ACTN</name>
<dbReference type="Pfam" id="PF00668">
    <property type="entry name" value="Condensation"/>
    <property type="match status" value="1"/>
</dbReference>
<dbReference type="FunFam" id="3.40.50.12780:FF:000012">
    <property type="entry name" value="Non-ribosomal peptide synthetase"/>
    <property type="match status" value="1"/>
</dbReference>
<dbReference type="PROSITE" id="PS00012">
    <property type="entry name" value="PHOSPHOPANTETHEINE"/>
    <property type="match status" value="1"/>
</dbReference>
<dbReference type="Gene3D" id="3.30.559.10">
    <property type="entry name" value="Chloramphenicol acetyltransferase-like domain"/>
    <property type="match status" value="1"/>
</dbReference>
<dbReference type="Gene3D" id="1.10.1200.10">
    <property type="entry name" value="ACP-like"/>
    <property type="match status" value="1"/>
</dbReference>
<comment type="caution">
    <text evidence="5">The sequence shown here is derived from an EMBL/GenBank/DDBJ whole genome shotgun (WGS) entry which is preliminary data.</text>
</comment>
<dbReference type="NCBIfam" id="TIGR01733">
    <property type="entry name" value="AA-adenyl-dom"/>
    <property type="match status" value="1"/>
</dbReference>
<dbReference type="RefSeq" id="WP_173073711.1">
    <property type="nucleotide sequence ID" value="NZ_BAABJB010000026.1"/>
</dbReference>
<dbReference type="SMART" id="SM00823">
    <property type="entry name" value="PKS_PP"/>
    <property type="match status" value="1"/>
</dbReference>
<dbReference type="GO" id="GO:0044550">
    <property type="term" value="P:secondary metabolite biosynthetic process"/>
    <property type="evidence" value="ECO:0007669"/>
    <property type="project" value="UniProtKB-ARBA"/>
</dbReference>
<dbReference type="InterPro" id="IPR025110">
    <property type="entry name" value="AMP-bd_C"/>
</dbReference>
<dbReference type="GO" id="GO:0043041">
    <property type="term" value="P:amino acid activation for nonribosomal peptide biosynthetic process"/>
    <property type="evidence" value="ECO:0007669"/>
    <property type="project" value="TreeGrafter"/>
</dbReference>
<dbReference type="Gene3D" id="2.30.38.10">
    <property type="entry name" value="Luciferase, Domain 3"/>
    <property type="match status" value="1"/>
</dbReference>
<dbReference type="InterPro" id="IPR036736">
    <property type="entry name" value="ACP-like_sf"/>
</dbReference>
<dbReference type="Pfam" id="PF13193">
    <property type="entry name" value="AMP-binding_C"/>
    <property type="match status" value="1"/>
</dbReference>
<comment type="cofactor">
    <cofactor evidence="1">
        <name>pantetheine 4'-phosphate</name>
        <dbReference type="ChEBI" id="CHEBI:47942"/>
    </cofactor>
</comment>
<dbReference type="GO" id="GO:0005829">
    <property type="term" value="C:cytosol"/>
    <property type="evidence" value="ECO:0007669"/>
    <property type="project" value="TreeGrafter"/>
</dbReference>
<feature type="domain" description="Carrier" evidence="4">
    <location>
        <begin position="957"/>
        <end position="1032"/>
    </location>
</feature>
<accession>A0A6V8KT21</accession>
<dbReference type="InterPro" id="IPR006162">
    <property type="entry name" value="Ppantetheine_attach_site"/>
</dbReference>
<keyword evidence="3" id="KW-0597">Phosphoprotein</keyword>
<dbReference type="InterPro" id="IPR009081">
    <property type="entry name" value="PP-bd_ACP"/>
</dbReference>
<dbReference type="PROSITE" id="PS50075">
    <property type="entry name" value="CARRIER"/>
    <property type="match status" value="1"/>
</dbReference>
<dbReference type="Gene3D" id="3.30.559.30">
    <property type="entry name" value="Nonribosomal peptide synthetase, condensation domain"/>
    <property type="match status" value="1"/>
</dbReference>
<dbReference type="GO" id="GO:0072330">
    <property type="term" value="P:monocarboxylic acid biosynthetic process"/>
    <property type="evidence" value="ECO:0007669"/>
    <property type="project" value="UniProtKB-ARBA"/>
</dbReference>
<reference evidence="5 6" key="2">
    <citation type="submission" date="2020-03" db="EMBL/GenBank/DDBJ databases">
        <authorList>
            <person name="Ichikawa N."/>
            <person name="Kimura A."/>
            <person name="Kitahashi Y."/>
            <person name="Uohara A."/>
        </authorList>
    </citation>
    <scope>NUCLEOTIDE SEQUENCE [LARGE SCALE GENOMIC DNA]</scope>
    <source>
        <strain evidence="5 6">NBRC 108638</strain>
    </source>
</reference>
<keyword evidence="6" id="KW-1185">Reference proteome</keyword>
<reference evidence="5 6" key="1">
    <citation type="submission" date="2020-03" db="EMBL/GenBank/DDBJ databases">
        <title>Whole genome shotgun sequence of Phytohabitans rumicis NBRC 108638.</title>
        <authorList>
            <person name="Komaki H."/>
            <person name="Tamura T."/>
        </authorList>
    </citation>
    <scope>NUCLEOTIDE SEQUENCE [LARGE SCALE GENOMIC DNA]</scope>
    <source>
        <strain evidence="5 6">NBRC 108638</strain>
    </source>
</reference>
<dbReference type="GO" id="GO:0008610">
    <property type="term" value="P:lipid biosynthetic process"/>
    <property type="evidence" value="ECO:0007669"/>
    <property type="project" value="UniProtKB-ARBA"/>
</dbReference>
<protein>
    <recommendedName>
        <fullName evidence="4">Carrier domain-containing protein</fullName>
    </recommendedName>
</protein>
<dbReference type="AlphaFoldDB" id="A0A6V8KT21"/>
<dbReference type="InterPro" id="IPR020806">
    <property type="entry name" value="PKS_PP-bd"/>
</dbReference>
<dbReference type="CDD" id="cd19531">
    <property type="entry name" value="LCL_NRPS-like"/>
    <property type="match status" value="1"/>
</dbReference>
<dbReference type="Gene3D" id="3.30.300.30">
    <property type="match status" value="1"/>
</dbReference>
<evidence type="ECO:0000256" key="3">
    <source>
        <dbReference type="ARBA" id="ARBA00022553"/>
    </source>
</evidence>
<dbReference type="InterPro" id="IPR023213">
    <property type="entry name" value="CAT-like_dom_sf"/>
</dbReference>
<dbReference type="InterPro" id="IPR045851">
    <property type="entry name" value="AMP-bd_C_sf"/>
</dbReference>
<dbReference type="InterPro" id="IPR001242">
    <property type="entry name" value="Condensation_dom"/>
</dbReference>
<dbReference type="PANTHER" id="PTHR45527:SF1">
    <property type="entry name" value="FATTY ACID SYNTHASE"/>
    <property type="match status" value="1"/>
</dbReference>
<dbReference type="PANTHER" id="PTHR45527">
    <property type="entry name" value="NONRIBOSOMAL PEPTIDE SYNTHETASE"/>
    <property type="match status" value="1"/>
</dbReference>
<keyword evidence="2" id="KW-0596">Phosphopantetheine</keyword>
<dbReference type="FunFam" id="1.10.1200.10:FF:000016">
    <property type="entry name" value="Non-ribosomal peptide synthase"/>
    <property type="match status" value="1"/>
</dbReference>
<evidence type="ECO:0000313" key="5">
    <source>
        <dbReference type="EMBL" id="GFJ86964.1"/>
    </source>
</evidence>
<dbReference type="FunFam" id="3.40.50.980:FF:000001">
    <property type="entry name" value="Non-ribosomal peptide synthetase"/>
    <property type="match status" value="1"/>
</dbReference>
<dbReference type="EMBL" id="BLPG01000001">
    <property type="protein sequence ID" value="GFJ86964.1"/>
    <property type="molecule type" value="Genomic_DNA"/>
</dbReference>
<dbReference type="InterPro" id="IPR000873">
    <property type="entry name" value="AMP-dep_synth/lig_dom"/>
</dbReference>
<proteinExistence type="predicted"/>
<dbReference type="PROSITE" id="PS00455">
    <property type="entry name" value="AMP_BINDING"/>
    <property type="match status" value="1"/>
</dbReference>
<evidence type="ECO:0000256" key="2">
    <source>
        <dbReference type="ARBA" id="ARBA00022450"/>
    </source>
</evidence>
<dbReference type="GO" id="GO:0031177">
    <property type="term" value="F:phosphopantetheine binding"/>
    <property type="evidence" value="ECO:0007669"/>
    <property type="project" value="InterPro"/>
</dbReference>
<evidence type="ECO:0000313" key="6">
    <source>
        <dbReference type="Proteomes" id="UP000482960"/>
    </source>
</evidence>
<organism evidence="5 6">
    <name type="scientific">Phytohabitans rumicis</name>
    <dbReference type="NCBI Taxonomy" id="1076125"/>
    <lineage>
        <taxon>Bacteria</taxon>
        <taxon>Bacillati</taxon>
        <taxon>Actinomycetota</taxon>
        <taxon>Actinomycetes</taxon>
        <taxon>Micromonosporales</taxon>
        <taxon>Micromonosporaceae</taxon>
    </lineage>
</organism>
<dbReference type="GO" id="GO:0003824">
    <property type="term" value="F:catalytic activity"/>
    <property type="evidence" value="ECO:0007669"/>
    <property type="project" value="InterPro"/>
</dbReference>
<dbReference type="SUPFAM" id="SSF56801">
    <property type="entry name" value="Acetyl-CoA synthetase-like"/>
    <property type="match status" value="1"/>
</dbReference>
<dbReference type="Gene3D" id="3.40.50.980">
    <property type="match status" value="2"/>
</dbReference>
<dbReference type="Proteomes" id="UP000482960">
    <property type="component" value="Unassembled WGS sequence"/>
</dbReference>
<gene>
    <name evidence="5" type="ORF">Prum_006060</name>
</gene>
<dbReference type="SUPFAM" id="SSF47336">
    <property type="entry name" value="ACP-like"/>
    <property type="match status" value="1"/>
</dbReference>
<evidence type="ECO:0000259" key="4">
    <source>
        <dbReference type="PROSITE" id="PS50075"/>
    </source>
</evidence>
<dbReference type="InterPro" id="IPR010071">
    <property type="entry name" value="AA_adenyl_dom"/>
</dbReference>
<evidence type="ECO:0000256" key="1">
    <source>
        <dbReference type="ARBA" id="ARBA00001957"/>
    </source>
</evidence>
<dbReference type="SUPFAM" id="SSF52777">
    <property type="entry name" value="CoA-dependent acyltransferases"/>
    <property type="match status" value="2"/>
</dbReference>
<sequence length="1053" mass="113494">MIEVPLSPAQERLWFLDRFDPGQPNNVVLSRRLRGPVDADRLARAFGAVTARHDALRATFPERDGVPVQAIGDPGPFALDRRDLTDEPPALREDRARQVGLELFDAGFDLAEGPLIRATLLRLGDDDHVLIVVAHHIVFDGSSQSILVRDLGEAYGVLAAGGPADLAPPPVTWSQYVREQAEQPPEKAEQALAYWRERLADAPALTLPTDASRPLFKTPRAEQARHDLDAELTARLEQLARAQRCTLFMLLLGVYQVLLSRHAGQDDVTVGTASAGRTRPELESMIGCFVYTLVLRGDLSGDPTVRELLRRTRTAALEAYAHQDIPFERLVGELDVARDVSRTPLFETMLVLHTQTRAELDVLPGVAGERFEVGISQTLFDLVVDASVTSTGRLALRARYDSAIFTAETVTALLRRYEGLLRAAVADPDRRIGELPMDDAAGQRQVLARGQGPRRRYPGTVPSLFAARAAAAPDAPAVGPYTYGQLDARANRIARHLRQRGVRPGSVVGICLQRSPDLLATLLAVWRAGAAYLPLDPALPAARMAWLRADAAIERLVTCQDHAASADGADPEQVIWLDRDAGAIDSQPAQALTPAGGPEALAYVLYTSGSTGRPKGVGVPHGALTNLLLSMRDTLGSGPSDVWLGLTSPSFDISGLELYLPLVTGGRLVLVPEDTARDGIAITRIVSDHAVTHVQATPSGWRMLLDAGFNAPQVTALTGGEALPPPLARQLRPRVRRLFNVYGPTETTIWSTATELPAAVSDVTLGEPIGNTQVYVVDAALRPVPIGVPGELAIGGAGVAWGYLGRPALTAERFVPDPYGSPGARLYRTGDRVRWRRDGRLEFLGRTDAQVKIRGHRIELGEIEARLAEHPDVNQAAVITTGDGADTRLVAYLTAAPGRTPQSRPLRADLAQVLPGYMVPGQLVVLDHLPLNTAGKVDRRRLPAVGAHDLQVREYVAPRSEIEHVVAATWAEVLGRERVGALDDFFDIGGHSLLATKVVARLGAALVLEIPIRTLFLSSTVADFAAAVEELLLADVARLSDDEVAGLIDGGPR</sequence>
<dbReference type="FunFam" id="3.30.300.30:FF:000010">
    <property type="entry name" value="Enterobactin synthetase component F"/>
    <property type="match status" value="1"/>
</dbReference>
<dbReference type="CDD" id="cd12116">
    <property type="entry name" value="A_NRPS_Ta1_like"/>
    <property type="match status" value="1"/>
</dbReference>
<dbReference type="FunFam" id="2.30.38.10:FF:000001">
    <property type="entry name" value="Non-ribosomal peptide synthetase PvdI"/>
    <property type="match status" value="1"/>
</dbReference>
<dbReference type="Pfam" id="PF00550">
    <property type="entry name" value="PP-binding"/>
    <property type="match status" value="1"/>
</dbReference>
<dbReference type="InterPro" id="IPR020845">
    <property type="entry name" value="AMP-binding_CS"/>
</dbReference>
<dbReference type="Pfam" id="PF00501">
    <property type="entry name" value="AMP-binding"/>
    <property type="match status" value="1"/>
</dbReference>